<dbReference type="Proteomes" id="UP001164803">
    <property type="component" value="Chromosome"/>
</dbReference>
<sequence>MSRTESATAIITAMIEAGAFQLGSAETPDAKTERVASAFQKIYQAVEQSEHKRISAPIEVK</sequence>
<reference evidence="1" key="1">
    <citation type="submission" date="2022-08" db="EMBL/GenBank/DDBJ databases">
        <title>Alicyclobacillus dauci DSM2870, complete genome.</title>
        <authorList>
            <person name="Wang Q."/>
            <person name="Cai R."/>
            <person name="Wang Z."/>
        </authorList>
    </citation>
    <scope>NUCLEOTIDE SEQUENCE</scope>
    <source>
        <strain evidence="1">DSM 28700</strain>
    </source>
</reference>
<dbReference type="EMBL" id="CP104064">
    <property type="protein sequence ID" value="WAH35037.1"/>
    <property type="molecule type" value="Genomic_DNA"/>
</dbReference>
<name>A0ABY6YWW2_9BACL</name>
<keyword evidence="2" id="KW-1185">Reference proteome</keyword>
<protein>
    <submittedName>
        <fullName evidence="1">Uncharacterized protein</fullName>
    </submittedName>
</protein>
<evidence type="ECO:0000313" key="1">
    <source>
        <dbReference type="EMBL" id="WAH35037.1"/>
    </source>
</evidence>
<accession>A0ABY6YWW2</accession>
<organism evidence="1 2">
    <name type="scientific">Alicyclobacillus dauci</name>
    <dbReference type="NCBI Taxonomy" id="1475485"/>
    <lineage>
        <taxon>Bacteria</taxon>
        <taxon>Bacillati</taxon>
        <taxon>Bacillota</taxon>
        <taxon>Bacilli</taxon>
        <taxon>Bacillales</taxon>
        <taxon>Alicyclobacillaceae</taxon>
        <taxon>Alicyclobacillus</taxon>
    </lineage>
</organism>
<proteinExistence type="predicted"/>
<dbReference type="RefSeq" id="WP_268041850.1">
    <property type="nucleotide sequence ID" value="NZ_CP104064.1"/>
</dbReference>
<evidence type="ECO:0000313" key="2">
    <source>
        <dbReference type="Proteomes" id="UP001164803"/>
    </source>
</evidence>
<gene>
    <name evidence="1" type="ORF">NZD86_11925</name>
</gene>